<evidence type="ECO:0000256" key="4">
    <source>
        <dbReference type="ARBA" id="ARBA00022692"/>
    </source>
</evidence>
<dbReference type="GO" id="GO:0005789">
    <property type="term" value="C:endoplasmic reticulum membrane"/>
    <property type="evidence" value="ECO:0007669"/>
    <property type="project" value="UniProtKB-SubCell"/>
</dbReference>
<dbReference type="VEuPathDB" id="FungiDB:SPPG_09128"/>
<organism evidence="10 11">
    <name type="scientific">Spizellomyces punctatus (strain DAOM BR117)</name>
    <dbReference type="NCBI Taxonomy" id="645134"/>
    <lineage>
        <taxon>Eukaryota</taxon>
        <taxon>Fungi</taxon>
        <taxon>Fungi incertae sedis</taxon>
        <taxon>Chytridiomycota</taxon>
        <taxon>Chytridiomycota incertae sedis</taxon>
        <taxon>Chytridiomycetes</taxon>
        <taxon>Spizellomycetales</taxon>
        <taxon>Spizellomycetaceae</taxon>
        <taxon>Spizellomyces</taxon>
    </lineage>
</organism>
<dbReference type="Proteomes" id="UP000053201">
    <property type="component" value="Unassembled WGS sequence"/>
</dbReference>
<dbReference type="PIRSF" id="PIRSF017207">
    <property type="entry name" value="UCP017207_TM-p85"/>
    <property type="match status" value="1"/>
</dbReference>
<evidence type="ECO:0000313" key="10">
    <source>
        <dbReference type="EMBL" id="KND01888.1"/>
    </source>
</evidence>
<comment type="subcellular location">
    <subcellularLocation>
        <location evidence="1">Endoplasmic reticulum membrane</location>
        <topology evidence="1">Multi-pass membrane protein</topology>
    </subcellularLocation>
</comment>
<reference evidence="10 11" key="1">
    <citation type="submission" date="2009-08" db="EMBL/GenBank/DDBJ databases">
        <title>The Genome Sequence of Spizellomyces punctatus strain DAOM BR117.</title>
        <authorList>
            <consortium name="The Broad Institute Genome Sequencing Platform"/>
            <person name="Russ C."/>
            <person name="Cuomo C."/>
            <person name="Shea T."/>
            <person name="Young S.K."/>
            <person name="Zeng Q."/>
            <person name="Koehrsen M."/>
            <person name="Haas B."/>
            <person name="Borodovsky M."/>
            <person name="Guigo R."/>
            <person name="Alvarado L."/>
            <person name="Berlin A."/>
            <person name="Bochicchio J."/>
            <person name="Borenstein D."/>
            <person name="Chapman S."/>
            <person name="Chen Z."/>
            <person name="Engels R."/>
            <person name="Freedman E."/>
            <person name="Gellesch M."/>
            <person name="Goldberg J."/>
            <person name="Griggs A."/>
            <person name="Gujja S."/>
            <person name="Heiman D."/>
            <person name="Hepburn T."/>
            <person name="Howarth C."/>
            <person name="Jen D."/>
            <person name="Larson L."/>
            <person name="Lewis B."/>
            <person name="Mehta T."/>
            <person name="Park D."/>
            <person name="Pearson M."/>
            <person name="Roberts A."/>
            <person name="Saif S."/>
            <person name="Shenoy N."/>
            <person name="Sisk P."/>
            <person name="Stolte C."/>
            <person name="Sykes S."/>
            <person name="Thomson T."/>
            <person name="Walk T."/>
            <person name="White J."/>
            <person name="Yandava C."/>
            <person name="Burger G."/>
            <person name="Gray M.W."/>
            <person name="Holland P.W.H."/>
            <person name="King N."/>
            <person name="Lang F.B.F."/>
            <person name="Roger A.J."/>
            <person name="Ruiz-Trillo I."/>
            <person name="Lander E."/>
            <person name="Nusbaum C."/>
        </authorList>
    </citation>
    <scope>NUCLEOTIDE SEQUENCE [LARGE SCALE GENOMIC DNA]</scope>
    <source>
        <strain evidence="10 11">DAOM BR117</strain>
    </source>
</reference>
<evidence type="ECO:0000256" key="9">
    <source>
        <dbReference type="SAM" id="Phobius"/>
    </source>
</evidence>
<name>A0A0L0HLF3_SPIPD</name>
<dbReference type="OrthoDB" id="369569at2759"/>
<dbReference type="InterPro" id="IPR009445">
    <property type="entry name" value="TMEM85/Emc4"/>
</dbReference>
<evidence type="ECO:0000256" key="3">
    <source>
        <dbReference type="ARBA" id="ARBA00020820"/>
    </source>
</evidence>
<dbReference type="AlphaFoldDB" id="A0A0L0HLF3"/>
<dbReference type="InParanoid" id="A0A0L0HLF3"/>
<evidence type="ECO:0000313" key="11">
    <source>
        <dbReference type="Proteomes" id="UP000053201"/>
    </source>
</evidence>
<evidence type="ECO:0000256" key="5">
    <source>
        <dbReference type="ARBA" id="ARBA00022824"/>
    </source>
</evidence>
<comment type="similarity">
    <text evidence="2 8">Belongs to the EMC4 family.</text>
</comment>
<accession>A0A0L0HLF3</accession>
<protein>
    <recommendedName>
        <fullName evidence="3 8">ER membrane protein complex subunit 4</fullName>
    </recommendedName>
</protein>
<keyword evidence="5" id="KW-0256">Endoplasmic reticulum</keyword>
<evidence type="ECO:0000256" key="8">
    <source>
        <dbReference type="PIRNR" id="PIRNR017207"/>
    </source>
</evidence>
<dbReference type="Pfam" id="PF06417">
    <property type="entry name" value="EMC4"/>
    <property type="match status" value="1"/>
</dbReference>
<dbReference type="PANTHER" id="PTHR19315">
    <property type="entry name" value="ER MEMBRANE PROTEIN COMPLEX SUBUNIT 4"/>
    <property type="match status" value="1"/>
</dbReference>
<evidence type="ECO:0000256" key="6">
    <source>
        <dbReference type="ARBA" id="ARBA00022989"/>
    </source>
</evidence>
<keyword evidence="4 9" id="KW-0812">Transmembrane</keyword>
<dbReference type="FunCoup" id="A0A0L0HLF3">
    <property type="interactions" value="325"/>
</dbReference>
<evidence type="ECO:0000256" key="7">
    <source>
        <dbReference type="ARBA" id="ARBA00023136"/>
    </source>
</evidence>
<dbReference type="EMBL" id="KQ257454">
    <property type="protein sequence ID" value="KND01888.1"/>
    <property type="molecule type" value="Genomic_DNA"/>
</dbReference>
<proteinExistence type="inferred from homology"/>
<sequence length="202" mass="21892">MTSKALWTFNLTGSDTVARGNSRNTKLDPPGFAEAVANDGARISRRGSQDDQQEKEVQIANLKMKKAWDAALAPGKSIPMNAIMLYMSGNSIQIFSVLVTVMLLWNSIKAIMGVNTVFDRFSTKSTETRPRGIAALLALSSDPLLLPKLAYIVLQFGCLALGVWKCGAMGLLPTAHSDWLAFMEPKKILEYGVGGSLESHTS</sequence>
<dbReference type="STRING" id="645134.A0A0L0HLF3"/>
<feature type="transmembrane region" description="Helical" evidence="9">
    <location>
        <begin position="83"/>
        <end position="105"/>
    </location>
</feature>
<gene>
    <name evidence="10" type="ORF">SPPG_09128</name>
</gene>
<keyword evidence="7 8" id="KW-0472">Membrane</keyword>
<dbReference type="GeneID" id="27692253"/>
<evidence type="ECO:0000256" key="1">
    <source>
        <dbReference type="ARBA" id="ARBA00004477"/>
    </source>
</evidence>
<dbReference type="eggNOG" id="KOG3318">
    <property type="taxonomic scope" value="Eukaryota"/>
</dbReference>
<keyword evidence="6 9" id="KW-1133">Transmembrane helix</keyword>
<evidence type="ECO:0000256" key="2">
    <source>
        <dbReference type="ARBA" id="ARBA00007715"/>
    </source>
</evidence>
<keyword evidence="11" id="KW-1185">Reference proteome</keyword>
<dbReference type="RefSeq" id="XP_016609927.1">
    <property type="nucleotide sequence ID" value="XM_016757285.1"/>
</dbReference>
<dbReference type="OMA" id="QQTFKVI"/>